<dbReference type="GO" id="GO:0006171">
    <property type="term" value="P:cAMP biosynthetic process"/>
    <property type="evidence" value="ECO:0007669"/>
    <property type="project" value="TreeGrafter"/>
</dbReference>
<dbReference type="AlphaFoldDB" id="A0A5N3P9E2"/>
<evidence type="ECO:0000313" key="2">
    <source>
        <dbReference type="EMBL" id="KAB0266281.1"/>
    </source>
</evidence>
<dbReference type="SUPFAM" id="SSF48452">
    <property type="entry name" value="TPR-like"/>
    <property type="match status" value="1"/>
</dbReference>
<proteinExistence type="predicted"/>
<dbReference type="OrthoDB" id="9807521at2"/>
<comment type="caution">
    <text evidence="2">The sequence shown here is derived from an EMBL/GenBank/DDBJ whole genome shotgun (WGS) entry which is preliminary data.</text>
</comment>
<dbReference type="Gene3D" id="3.40.50.10070">
    <property type="entry name" value="TolB, N-terminal domain"/>
    <property type="match status" value="1"/>
</dbReference>
<dbReference type="InterPro" id="IPR050697">
    <property type="entry name" value="Adenylyl/Guanylyl_Cyclase_3/4"/>
</dbReference>
<evidence type="ECO:0000313" key="3">
    <source>
        <dbReference type="Proteomes" id="UP000325684"/>
    </source>
</evidence>
<sequence length="597" mass="66410">MPSQVERRLTAIMATDVVGYSRLVEADEAGTLAALKSLRQTVLEPLLAEYRGRIVKLMGDGLIAEFGSVVGAVACAAAIQRQLAAGQEEIPPERRIVLRIGVNLGDVVVEGDDLMGDGVNVATRLEQACPSGGVLISGAAHDQLSGKLDCHFEYAGEQRLKNIVRAVRAYRIVLDGARAVTTATFPLADKPAVAVLPFENMSADPEQVYFSDGITEDVITELARFRELIVIARNSSFAFRGQSMDVREIGRALSARYVVEGSVRRAGNGVRITAQLVDAVAGAYLWADRYDRALEDVFAIQEEIAQSIVATVAQRVIDDSEVAARRRSPEDIRAYDLFLQGYRLSDTFTLEAQARVQALFEQALQIDPTFARAYTGLAYTYMNRSTDGGVGISREQDDNRITALRLAEQAVALDPNDPRVHATLGYMCLTWRDFDRAERHTDLARAMNPNDPMIQIFWAWVQACVGKPERSLCAAEIAFRLNPRHPYWYNYYFSRILFLLGRYSEVATLLERRTIDAPARHPRDMAWRAAACGHLGRIEEAQRCAEIFVQSVRSYWRGDPAAGPSEYVDWVVDVSYLRRDEDVERLREGLRLAGLPA</sequence>
<dbReference type="Gene3D" id="3.30.70.1230">
    <property type="entry name" value="Nucleotide cyclase"/>
    <property type="match status" value="1"/>
</dbReference>
<dbReference type="SUPFAM" id="SSF55073">
    <property type="entry name" value="Nucleotide cyclase"/>
    <property type="match status" value="1"/>
</dbReference>
<dbReference type="CDD" id="cd07302">
    <property type="entry name" value="CHD"/>
    <property type="match status" value="1"/>
</dbReference>
<dbReference type="Pfam" id="PF00211">
    <property type="entry name" value="Guanylate_cyc"/>
    <property type="match status" value="1"/>
</dbReference>
<accession>A0A5N3P9E2</accession>
<reference evidence="2 3" key="1">
    <citation type="journal article" date="2019" name="Microorganisms">
        <title>Genome Insights into the Novel Species Microvirga brassicacearum, a Rapeseed Endophyte with Biotechnological Potential.</title>
        <authorList>
            <person name="Jimenez-Gomez A."/>
            <person name="Saati-Santamaria Z."/>
            <person name="Igual J.M."/>
            <person name="Rivas R."/>
            <person name="Mateos P.F."/>
            <person name="Garcia-Fraile P."/>
        </authorList>
    </citation>
    <scope>NUCLEOTIDE SEQUENCE [LARGE SCALE GENOMIC DNA]</scope>
    <source>
        <strain evidence="2 3">CDVBN77</strain>
    </source>
</reference>
<gene>
    <name evidence="2" type="ORF">FEZ63_14435</name>
</gene>
<evidence type="ECO:0000259" key="1">
    <source>
        <dbReference type="PROSITE" id="PS50125"/>
    </source>
</evidence>
<dbReference type="EMBL" id="VCMV01000022">
    <property type="protein sequence ID" value="KAB0266281.1"/>
    <property type="molecule type" value="Genomic_DNA"/>
</dbReference>
<dbReference type="PANTHER" id="PTHR43081">
    <property type="entry name" value="ADENYLATE CYCLASE, TERMINAL-DIFFERENTIATION SPECIFIC-RELATED"/>
    <property type="match status" value="1"/>
</dbReference>
<dbReference type="GO" id="GO:0035556">
    <property type="term" value="P:intracellular signal transduction"/>
    <property type="evidence" value="ECO:0007669"/>
    <property type="project" value="InterPro"/>
</dbReference>
<protein>
    <recommendedName>
        <fullName evidence="1">Guanylate cyclase domain-containing protein</fullName>
    </recommendedName>
</protein>
<dbReference type="GO" id="GO:0004016">
    <property type="term" value="F:adenylate cyclase activity"/>
    <property type="evidence" value="ECO:0007669"/>
    <property type="project" value="UniProtKB-ARBA"/>
</dbReference>
<dbReference type="PROSITE" id="PS50125">
    <property type="entry name" value="GUANYLATE_CYCLASE_2"/>
    <property type="match status" value="1"/>
</dbReference>
<feature type="domain" description="Guanylate cyclase" evidence="1">
    <location>
        <begin position="11"/>
        <end position="126"/>
    </location>
</feature>
<dbReference type="Gene3D" id="1.25.40.10">
    <property type="entry name" value="Tetratricopeptide repeat domain"/>
    <property type="match status" value="2"/>
</dbReference>
<keyword evidence="3" id="KW-1185">Reference proteome</keyword>
<dbReference type="RefSeq" id="WP_150945640.1">
    <property type="nucleotide sequence ID" value="NZ_VCMV01000022.1"/>
</dbReference>
<name>A0A5N3P9E2_9HYPH</name>
<dbReference type="InterPro" id="IPR001054">
    <property type="entry name" value="A/G_cyclase"/>
</dbReference>
<organism evidence="2 3">
    <name type="scientific">Microvirga brassicacearum</name>
    <dbReference type="NCBI Taxonomy" id="2580413"/>
    <lineage>
        <taxon>Bacteria</taxon>
        <taxon>Pseudomonadati</taxon>
        <taxon>Pseudomonadota</taxon>
        <taxon>Alphaproteobacteria</taxon>
        <taxon>Hyphomicrobiales</taxon>
        <taxon>Methylobacteriaceae</taxon>
        <taxon>Microvirga</taxon>
    </lineage>
</organism>
<dbReference type="PANTHER" id="PTHR43081:SF19">
    <property type="entry name" value="PH-SENSITIVE ADENYLATE CYCLASE RV1264"/>
    <property type="match status" value="1"/>
</dbReference>
<dbReference type="InterPro" id="IPR029787">
    <property type="entry name" value="Nucleotide_cyclase"/>
</dbReference>
<dbReference type="InterPro" id="IPR011990">
    <property type="entry name" value="TPR-like_helical_dom_sf"/>
</dbReference>
<dbReference type="Proteomes" id="UP000325684">
    <property type="component" value="Unassembled WGS sequence"/>
</dbReference>